<dbReference type="Proteomes" id="UP000619170">
    <property type="component" value="Unassembled WGS sequence"/>
</dbReference>
<accession>A0ABR9NFI5</accession>
<protein>
    <submittedName>
        <fullName evidence="4">FecR family protein</fullName>
    </submittedName>
</protein>
<keyword evidence="5" id="KW-1185">Reference proteome</keyword>
<dbReference type="Pfam" id="PF16220">
    <property type="entry name" value="DUF4880"/>
    <property type="match status" value="1"/>
</dbReference>
<dbReference type="Gene3D" id="3.55.50.30">
    <property type="match status" value="1"/>
</dbReference>
<dbReference type="PIRSF" id="PIRSF018266">
    <property type="entry name" value="FecR"/>
    <property type="match status" value="1"/>
</dbReference>
<dbReference type="Pfam" id="PF04773">
    <property type="entry name" value="FecR"/>
    <property type="match status" value="1"/>
</dbReference>
<keyword evidence="1" id="KW-0812">Transmembrane</keyword>
<sequence>MSDITKIPHHVLDAAADWLVILHSGEMTALQQQQFEQWKTEKKEHQLALQQMEKFSHGLSNLAGNFPSEALVQSNQKFNLAAKRNMLLSLSGLMFVGLSAYFIPWEKWQSDYHTKVGEIKKVSLKDGSQLIMASDCYVDVNFTQEKRQIKLIDGEIYIETAKDAQHRPFIVETKNGSVEALGTQFTVRQENSQQTKVKVYKHAVAIEPENSSKRQILQQGQRAFFDEKYISKSLPLDNDQPYWTQQLLVVDQWPLQKVLDELFRYKKGSYHLDPELKNIKISGVFSLKNPEQSLETLAYSHQLELNYYSPYLLNIKKR</sequence>
<dbReference type="PANTHER" id="PTHR30273:SF2">
    <property type="entry name" value="PROTEIN FECR"/>
    <property type="match status" value="1"/>
</dbReference>
<comment type="caution">
    <text evidence="4">The sequence shown here is derived from an EMBL/GenBank/DDBJ whole genome shotgun (WGS) entry which is preliminary data.</text>
</comment>
<dbReference type="InterPro" id="IPR012373">
    <property type="entry name" value="Ferrdict_sens_TM"/>
</dbReference>
<evidence type="ECO:0000259" key="3">
    <source>
        <dbReference type="Pfam" id="PF16220"/>
    </source>
</evidence>
<keyword evidence="1" id="KW-0472">Membrane</keyword>
<gene>
    <name evidence="4" type="ORF">IIQ43_03685</name>
</gene>
<dbReference type="EMBL" id="JADAZL010000001">
    <property type="protein sequence ID" value="MBE2163638.1"/>
    <property type="molecule type" value="Genomic_DNA"/>
</dbReference>
<dbReference type="InterPro" id="IPR006860">
    <property type="entry name" value="FecR"/>
</dbReference>
<dbReference type="InterPro" id="IPR032623">
    <property type="entry name" value="FecR_N"/>
</dbReference>
<name>A0ABR9NFI5_9GAMM</name>
<reference evidence="5" key="2">
    <citation type="submission" date="2023-07" db="EMBL/GenBank/DDBJ databases">
        <title>Acinetobacter oleivorans assembled AC1583.</title>
        <authorList>
            <person name="Yeo C.C."/>
        </authorList>
    </citation>
    <scope>NUCLEOTIDE SEQUENCE [LARGE SCALE GENOMIC DNA]</scope>
    <source>
        <strain evidence="5">AC1583</strain>
    </source>
</reference>
<feature type="domain" description="FecR N-terminal" evidence="3">
    <location>
        <begin position="13"/>
        <end position="54"/>
    </location>
</feature>
<proteinExistence type="predicted"/>
<feature type="domain" description="FecR protein" evidence="2">
    <location>
        <begin position="111"/>
        <end position="204"/>
    </location>
</feature>
<evidence type="ECO:0000259" key="2">
    <source>
        <dbReference type="Pfam" id="PF04773"/>
    </source>
</evidence>
<feature type="transmembrane region" description="Helical" evidence="1">
    <location>
        <begin position="86"/>
        <end position="105"/>
    </location>
</feature>
<evidence type="ECO:0000313" key="4">
    <source>
        <dbReference type="EMBL" id="MBE2163638.1"/>
    </source>
</evidence>
<evidence type="ECO:0000256" key="1">
    <source>
        <dbReference type="SAM" id="Phobius"/>
    </source>
</evidence>
<dbReference type="PANTHER" id="PTHR30273">
    <property type="entry name" value="PERIPLASMIC SIGNAL SENSOR AND SIGMA FACTOR ACTIVATOR FECR-RELATED"/>
    <property type="match status" value="1"/>
</dbReference>
<reference evidence="4 5" key="1">
    <citation type="submission" date="2020-10" db="EMBL/GenBank/DDBJ databases">
        <authorList>
            <person name="Mohd Rani F."/>
        </authorList>
    </citation>
    <scope>NUCLEOTIDE SEQUENCE [LARGE SCALE GENOMIC DNA]</scope>
    <source>
        <strain evidence="4 5">AC1583</strain>
    </source>
</reference>
<keyword evidence="1" id="KW-1133">Transmembrane helix</keyword>
<organism evidence="4 5">
    <name type="scientific">Acinetobacter oleivorans</name>
    <dbReference type="NCBI Taxonomy" id="1148157"/>
    <lineage>
        <taxon>Bacteria</taxon>
        <taxon>Pseudomonadati</taxon>
        <taxon>Pseudomonadota</taxon>
        <taxon>Gammaproteobacteria</taxon>
        <taxon>Moraxellales</taxon>
        <taxon>Moraxellaceae</taxon>
        <taxon>Acinetobacter</taxon>
    </lineage>
</organism>
<dbReference type="Gene3D" id="2.60.120.1440">
    <property type="match status" value="1"/>
</dbReference>
<evidence type="ECO:0000313" key="5">
    <source>
        <dbReference type="Proteomes" id="UP000619170"/>
    </source>
</evidence>